<protein>
    <submittedName>
        <fullName evidence="1">Uncharacterized protein</fullName>
    </submittedName>
</protein>
<sequence length="112" mass="12397">MHWTVSTILTGILAATSTTQATPSFCQRMAAELPMKEKKVKGTVRAFDMQTLNAAQRLLLGGSSQFSFKIEPVENTPEEAERIDAMCDLMPCTMEGPFVLTMLLQDGSRHIF</sequence>
<comment type="caution">
    <text evidence="1">The sequence shown here is derived from an EMBL/GenBank/DDBJ whole genome shotgun (WGS) entry which is preliminary data.</text>
</comment>
<dbReference type="AlphaFoldDB" id="A0A1A7BMG5"/>
<dbReference type="EMBL" id="LZYB01000001">
    <property type="protein sequence ID" value="OBV12667.1"/>
    <property type="molecule type" value="Genomic_DNA"/>
</dbReference>
<evidence type="ECO:0000313" key="2">
    <source>
        <dbReference type="Proteomes" id="UP000092484"/>
    </source>
</evidence>
<name>A0A1A7BMG5_9SPHN</name>
<organism evidence="1 2">
    <name type="scientific">Erythrobacter dokdonensis DSW-74</name>
    <dbReference type="NCBI Taxonomy" id="1300349"/>
    <lineage>
        <taxon>Bacteria</taxon>
        <taxon>Pseudomonadati</taxon>
        <taxon>Pseudomonadota</taxon>
        <taxon>Alphaproteobacteria</taxon>
        <taxon>Sphingomonadales</taxon>
        <taxon>Erythrobacteraceae</taxon>
        <taxon>Erythrobacter/Porphyrobacter group</taxon>
        <taxon>Erythrobacter</taxon>
    </lineage>
</organism>
<keyword evidence="2" id="KW-1185">Reference proteome</keyword>
<dbReference type="RefSeq" id="WP_068862453.1">
    <property type="nucleotide sequence ID" value="NZ_LZYB01000001.1"/>
</dbReference>
<evidence type="ECO:0000313" key="1">
    <source>
        <dbReference type="EMBL" id="OBV12667.1"/>
    </source>
</evidence>
<gene>
    <name evidence="1" type="ORF">I603_0798</name>
</gene>
<reference evidence="1 2" key="1">
    <citation type="submission" date="2016-06" db="EMBL/GenBank/DDBJ databases">
        <title>Genome sequence of Porphyrobacter dokdonensis DSW-74.</title>
        <authorList>
            <person name="Kim J.F."/>
            <person name="Song J.Y."/>
        </authorList>
    </citation>
    <scope>NUCLEOTIDE SEQUENCE [LARGE SCALE GENOMIC DNA]</scope>
    <source>
        <strain evidence="1 2">DSW-74</strain>
    </source>
</reference>
<dbReference type="STRING" id="1300349.I603_0798"/>
<dbReference type="Proteomes" id="UP000092484">
    <property type="component" value="Unassembled WGS sequence"/>
</dbReference>
<proteinExistence type="predicted"/>
<accession>A0A1A7BMG5</accession>